<dbReference type="Pfam" id="PF08281">
    <property type="entry name" value="Sigma70_r4_2"/>
    <property type="match status" value="1"/>
</dbReference>
<dbReference type="GO" id="GO:0006352">
    <property type="term" value="P:DNA-templated transcription initiation"/>
    <property type="evidence" value="ECO:0007669"/>
    <property type="project" value="InterPro"/>
</dbReference>
<name>A0A1A5YBE9_9BACL</name>
<organism evidence="9 10">
    <name type="scientific">Paenibacillus oryzae</name>
    <dbReference type="NCBI Taxonomy" id="1844972"/>
    <lineage>
        <taxon>Bacteria</taxon>
        <taxon>Bacillati</taxon>
        <taxon>Bacillota</taxon>
        <taxon>Bacilli</taxon>
        <taxon>Bacillales</taxon>
        <taxon>Paenibacillaceae</taxon>
        <taxon>Paenibacillus</taxon>
    </lineage>
</organism>
<dbReference type="InterPro" id="IPR039425">
    <property type="entry name" value="RNA_pol_sigma-70-like"/>
</dbReference>
<evidence type="ECO:0000259" key="8">
    <source>
        <dbReference type="Pfam" id="PF16244"/>
    </source>
</evidence>
<keyword evidence="10" id="KW-1185">Reference proteome</keyword>
<dbReference type="SUPFAM" id="SSF88659">
    <property type="entry name" value="Sigma3 and sigma4 domains of RNA polymerase sigma factors"/>
    <property type="match status" value="1"/>
</dbReference>
<reference evidence="9 10" key="1">
    <citation type="submission" date="2016-05" db="EMBL/GenBank/DDBJ databases">
        <title>Paenibacillus oryzae. sp. nov., isolated from the rice root.</title>
        <authorList>
            <person name="Zhang J."/>
            <person name="Zhang X."/>
        </authorList>
    </citation>
    <scope>NUCLEOTIDE SEQUENCE [LARGE SCALE GENOMIC DNA]</scope>
    <source>
        <strain evidence="9 10">1DrF-4</strain>
    </source>
</reference>
<dbReference type="InterPro" id="IPR013249">
    <property type="entry name" value="RNA_pol_sigma70_r4_t2"/>
</dbReference>
<evidence type="ECO:0000256" key="5">
    <source>
        <dbReference type="SAM" id="Coils"/>
    </source>
</evidence>
<dbReference type="CDD" id="cd06171">
    <property type="entry name" value="Sigma70_r4"/>
    <property type="match status" value="1"/>
</dbReference>
<gene>
    <name evidence="9" type="ORF">A7K91_09415</name>
</gene>
<feature type="coiled-coil region" evidence="5">
    <location>
        <begin position="154"/>
        <end position="201"/>
    </location>
</feature>
<protein>
    <recommendedName>
        <fullName evidence="11">RNA polymerase subunit sigma-70</fullName>
    </recommendedName>
</protein>
<comment type="similarity">
    <text evidence="1">Belongs to the sigma-70 factor family. ECF subfamily.</text>
</comment>
<dbReference type="Proteomes" id="UP000092024">
    <property type="component" value="Unassembled WGS sequence"/>
</dbReference>
<evidence type="ECO:0000313" key="9">
    <source>
        <dbReference type="EMBL" id="OBR62929.1"/>
    </source>
</evidence>
<dbReference type="InterPro" id="IPR013324">
    <property type="entry name" value="RNA_pol_sigma_r3/r4-like"/>
</dbReference>
<dbReference type="InterPro" id="IPR013325">
    <property type="entry name" value="RNA_pol_sigma_r2"/>
</dbReference>
<dbReference type="Pfam" id="PF04542">
    <property type="entry name" value="Sigma70_r2"/>
    <property type="match status" value="1"/>
</dbReference>
<feature type="domain" description="RNA polymerase sigma factor 70 region 4 type 2" evidence="7">
    <location>
        <begin position="112"/>
        <end position="164"/>
    </location>
</feature>
<evidence type="ECO:0008006" key="11">
    <source>
        <dbReference type="Google" id="ProtNLM"/>
    </source>
</evidence>
<dbReference type="InterPro" id="IPR007627">
    <property type="entry name" value="RNA_pol_sigma70_r2"/>
</dbReference>
<keyword evidence="3" id="KW-0731">Sigma factor</keyword>
<dbReference type="SUPFAM" id="SSF88946">
    <property type="entry name" value="Sigma2 domain of RNA polymerase sigma factors"/>
    <property type="match status" value="1"/>
</dbReference>
<dbReference type="EMBL" id="LYPA01000076">
    <property type="protein sequence ID" value="OBR62929.1"/>
    <property type="molecule type" value="Genomic_DNA"/>
</dbReference>
<evidence type="ECO:0000256" key="1">
    <source>
        <dbReference type="ARBA" id="ARBA00010641"/>
    </source>
</evidence>
<dbReference type="GO" id="GO:0016987">
    <property type="term" value="F:sigma factor activity"/>
    <property type="evidence" value="ECO:0007669"/>
    <property type="project" value="UniProtKB-KW"/>
</dbReference>
<dbReference type="STRING" id="1844972.A7K91_09415"/>
<proteinExistence type="inferred from homology"/>
<dbReference type="AlphaFoldDB" id="A0A1A5YBE9"/>
<dbReference type="InterPro" id="IPR032599">
    <property type="entry name" value="YcdB/YcdC_rep_domain"/>
</dbReference>
<feature type="domain" description="RNA polymerase sigma-70 region 2" evidence="6">
    <location>
        <begin position="28"/>
        <end position="89"/>
    </location>
</feature>
<comment type="caution">
    <text evidence="9">The sequence shown here is derived from an EMBL/GenBank/DDBJ whole genome shotgun (WGS) entry which is preliminary data.</text>
</comment>
<keyword evidence="4" id="KW-0804">Transcription</keyword>
<dbReference type="GO" id="GO:0003677">
    <property type="term" value="F:DNA binding"/>
    <property type="evidence" value="ECO:0007669"/>
    <property type="project" value="InterPro"/>
</dbReference>
<dbReference type="Pfam" id="PF16244">
    <property type="entry name" value="DUF4901"/>
    <property type="match status" value="2"/>
</dbReference>
<dbReference type="InterPro" id="IPR036388">
    <property type="entry name" value="WH-like_DNA-bd_sf"/>
</dbReference>
<feature type="domain" description="YcdB/YcdC repeated" evidence="8">
    <location>
        <begin position="193"/>
        <end position="340"/>
    </location>
</feature>
<evidence type="ECO:0000256" key="3">
    <source>
        <dbReference type="ARBA" id="ARBA00023082"/>
    </source>
</evidence>
<evidence type="ECO:0000259" key="6">
    <source>
        <dbReference type="Pfam" id="PF04542"/>
    </source>
</evidence>
<dbReference type="PANTHER" id="PTHR43133:SF51">
    <property type="entry name" value="RNA POLYMERASE SIGMA FACTOR"/>
    <property type="match status" value="1"/>
</dbReference>
<keyword evidence="5" id="KW-0175">Coiled coil</keyword>
<dbReference type="InterPro" id="IPR014284">
    <property type="entry name" value="RNA_pol_sigma-70_dom"/>
</dbReference>
<evidence type="ECO:0000256" key="2">
    <source>
        <dbReference type="ARBA" id="ARBA00023015"/>
    </source>
</evidence>
<accession>A0A1A5YBE9</accession>
<dbReference type="Gene3D" id="1.10.1740.10">
    <property type="match status" value="1"/>
</dbReference>
<evidence type="ECO:0000313" key="10">
    <source>
        <dbReference type="Proteomes" id="UP000092024"/>
    </source>
</evidence>
<dbReference type="PANTHER" id="PTHR43133">
    <property type="entry name" value="RNA POLYMERASE ECF-TYPE SIGMA FACTO"/>
    <property type="match status" value="1"/>
</dbReference>
<feature type="domain" description="YcdB/YcdC repeated" evidence="8">
    <location>
        <begin position="472"/>
        <end position="626"/>
    </location>
</feature>
<sequence length="706" mass="79194">MSERIERIHQAKQGNHHAFIILMGEQKEKLRRIAGYYIKNAADIEDIVQDTVVSAYCSLHKLRSAEAFDGWLSRIAVNRALTCLQRQKRVVLTDEPKTMEAADSKADYETSMDLEDAISKLNPHLQQLIYLKYVRDLTQQQIASLLDLPLGTVKTSLRKGLKQLREQLQGKEENTQSAKTSREMEQDLVALRNRLKLQAERMFHIPRDYELLIEDYSKGDTTPHGRGEASFAWVVPGREIGIALTLSDQGSLLNYTIDLEPAKGAKALSEEQLKMNAERFVEDHYPGRLAAFPSMETAWQAGACSFRYKQTAMGLPLPFTGFIINVHSASGEIMDFTYYGEAEAPPVPGNLRDPAEVIAEIRDNLDMELMFSVLSPEIYQGGDDGIKLVYEPSGLAHLLAFPAAVESINDTNEGVAGSSGDEAELAASVTGSSESLPATEEVYLPIDLYQFEGKEWPKWEGRSLEEWAGVDPAVFELAREVEIGDTVTGVVWQKKNRALKTDRSWNAYLANRIEDTIKAKLDKESGRLLEFVQFTADEEIILQELSHKLDRKECLQIALEYVQALTPGMLPFLRMLADEDIDEKPEDGGERAHFMFRAYVGELPVGFEFTSVTVNRQSGKVIRFMASSLKPEKLAGLSSKPQLNASEAKELFMSLMKLQLKWEANYSGEKAGRHYKLVYGLVESETGRPPRLLDAMTGDVYCSARN</sequence>
<dbReference type="NCBIfam" id="TIGR02937">
    <property type="entry name" value="sigma70-ECF"/>
    <property type="match status" value="1"/>
</dbReference>
<dbReference type="Gene3D" id="1.10.10.10">
    <property type="entry name" value="Winged helix-like DNA-binding domain superfamily/Winged helix DNA-binding domain"/>
    <property type="match status" value="1"/>
</dbReference>
<evidence type="ECO:0000256" key="4">
    <source>
        <dbReference type="ARBA" id="ARBA00023163"/>
    </source>
</evidence>
<evidence type="ECO:0000259" key="7">
    <source>
        <dbReference type="Pfam" id="PF08281"/>
    </source>
</evidence>
<dbReference type="RefSeq" id="WP_068686812.1">
    <property type="nucleotide sequence ID" value="NZ_LYPA01000076.1"/>
</dbReference>
<keyword evidence="2" id="KW-0805">Transcription regulation</keyword>
<dbReference type="OrthoDB" id="2821454at2"/>